<organism evidence="8 9">
    <name type="scientific">Actinomadura chibensis</name>
    <dbReference type="NCBI Taxonomy" id="392828"/>
    <lineage>
        <taxon>Bacteria</taxon>
        <taxon>Bacillati</taxon>
        <taxon>Actinomycetota</taxon>
        <taxon>Actinomycetes</taxon>
        <taxon>Streptosporangiales</taxon>
        <taxon>Thermomonosporaceae</taxon>
        <taxon>Actinomadura</taxon>
    </lineage>
</organism>
<dbReference type="GO" id="GO:0008276">
    <property type="term" value="F:protein methyltransferase activity"/>
    <property type="evidence" value="ECO:0007669"/>
    <property type="project" value="InterPro"/>
</dbReference>
<dbReference type="Gene3D" id="3.40.50.150">
    <property type="entry name" value="Vaccinia Virus protein VP39"/>
    <property type="match status" value="1"/>
</dbReference>
<comment type="caution">
    <text evidence="8">The sequence shown here is derived from an EMBL/GenBank/DDBJ whole genome shotgun (WGS) entry which is preliminary data.</text>
</comment>
<dbReference type="CDD" id="cd11644">
    <property type="entry name" value="Precorrin-6Y-MT"/>
    <property type="match status" value="1"/>
</dbReference>
<dbReference type="InterPro" id="IPR041698">
    <property type="entry name" value="Methyltransf_25"/>
</dbReference>
<dbReference type="Pfam" id="PF00590">
    <property type="entry name" value="TP_methylase"/>
    <property type="match status" value="1"/>
</dbReference>
<dbReference type="InterPro" id="IPR035996">
    <property type="entry name" value="4pyrrol_Methylase_sf"/>
</dbReference>
<keyword evidence="5" id="KW-0949">S-adenosyl-L-methionine</keyword>
<gene>
    <name evidence="8" type="primary">cbiE</name>
    <name evidence="8" type="ORF">FXF69_13180</name>
</gene>
<feature type="domain" description="Tetrapyrrole methylase" evidence="6">
    <location>
        <begin position="37"/>
        <end position="223"/>
    </location>
</feature>
<evidence type="ECO:0000259" key="7">
    <source>
        <dbReference type="Pfam" id="PF13649"/>
    </source>
</evidence>
<protein>
    <submittedName>
        <fullName evidence="8">Precorrin-6y C5,15-methyltransferase (Decarboxylating) subunit CbiE</fullName>
    </submittedName>
</protein>
<feature type="domain" description="Methyltransferase" evidence="7">
    <location>
        <begin position="288"/>
        <end position="378"/>
    </location>
</feature>
<dbReference type="InterPro" id="IPR012818">
    <property type="entry name" value="CbiE"/>
</dbReference>
<dbReference type="GO" id="GO:0032259">
    <property type="term" value="P:methylation"/>
    <property type="evidence" value="ECO:0007669"/>
    <property type="project" value="UniProtKB-KW"/>
</dbReference>
<keyword evidence="3 8" id="KW-0489">Methyltransferase</keyword>
<keyword evidence="9" id="KW-1185">Reference proteome</keyword>
<evidence type="ECO:0000256" key="2">
    <source>
        <dbReference type="ARBA" id="ARBA00022573"/>
    </source>
</evidence>
<dbReference type="PIRSF" id="PIRSF036428">
    <property type="entry name" value="CobL"/>
    <property type="match status" value="1"/>
</dbReference>
<dbReference type="Gene3D" id="3.30.950.10">
    <property type="entry name" value="Methyltransferase, Cobalt-precorrin-4 Transmethylase, Domain 2"/>
    <property type="match status" value="1"/>
</dbReference>
<sequence>MVPLIWVIRGVTGQNRSYRLGRRSRVGTRRPVDARVVTIVGIGADGWDGLPERSRAALRSADVLLGSSRQLDLVPASDAERVVWPSPLLPALPGLIEEHEGRAVAVLASGDPMFHGIGSVLAEMLGPERLRVLPHTSSVSLACARLGWRLDRVDVASLVGRPAGALNALVAPGRRILVLSAGRESPSVVAALLAGRGFGPSRMTVLSDLGADGETVQHGTAADWTELAATALNIVAVECAPGPDAAPLPRTSGLPDAAFDHDGQLTKSEVRAVTLARLAPLPGELLWDVGAGAGSVAIEWARAHPSCRAVAVESRPERAKRIERNATNLGVPGGVRVVEGEAPDALDDLPTPDAVFIGGGLTVPGLLERCWDALRPGGRLVANAVTLESEAQVARARETHGGDLVRVGVERAAPLGGFTAWRPAMPVTIWTTRKEAA</sequence>
<dbReference type="InterPro" id="IPR050714">
    <property type="entry name" value="Cobalamin_biosynth_MTase"/>
</dbReference>
<dbReference type="Gene3D" id="3.40.1010.10">
    <property type="entry name" value="Cobalt-precorrin-4 Transmethylase, Domain 1"/>
    <property type="match status" value="1"/>
</dbReference>
<accession>A0A5D0NPN7</accession>
<dbReference type="NCBIfam" id="TIGR02469">
    <property type="entry name" value="CbiT"/>
    <property type="match status" value="1"/>
</dbReference>
<dbReference type="STRING" id="1220554.GCA_001552135_06459"/>
<dbReference type="GO" id="GO:0009236">
    <property type="term" value="P:cobalamin biosynthetic process"/>
    <property type="evidence" value="ECO:0007669"/>
    <property type="project" value="UniProtKB-UniPathway"/>
</dbReference>
<dbReference type="UniPathway" id="UPA00148"/>
<dbReference type="Pfam" id="PF13649">
    <property type="entry name" value="Methyltransf_25"/>
    <property type="match status" value="1"/>
</dbReference>
<comment type="pathway">
    <text evidence="1">Cofactor biosynthesis; adenosylcobalamin biosynthesis.</text>
</comment>
<dbReference type="NCBIfam" id="TIGR02467">
    <property type="entry name" value="CbiE"/>
    <property type="match status" value="1"/>
</dbReference>
<dbReference type="PANTHER" id="PTHR43182:SF1">
    <property type="entry name" value="COBALT-PRECORRIN-7 C(5)-METHYLTRANSFERASE"/>
    <property type="match status" value="1"/>
</dbReference>
<dbReference type="AlphaFoldDB" id="A0A5D0NPN7"/>
<dbReference type="Proteomes" id="UP000323380">
    <property type="component" value="Unassembled WGS sequence"/>
</dbReference>
<dbReference type="PANTHER" id="PTHR43182">
    <property type="entry name" value="COBALT-PRECORRIN-6B C(15)-METHYLTRANSFERASE (DECARBOXYLATING)"/>
    <property type="match status" value="1"/>
</dbReference>
<dbReference type="EMBL" id="VSFG01000002">
    <property type="protein sequence ID" value="TYB46225.1"/>
    <property type="molecule type" value="Genomic_DNA"/>
</dbReference>
<keyword evidence="4 8" id="KW-0808">Transferase</keyword>
<evidence type="ECO:0000313" key="8">
    <source>
        <dbReference type="EMBL" id="TYB46225.1"/>
    </source>
</evidence>
<reference evidence="8 9" key="1">
    <citation type="submission" date="2019-08" db="EMBL/GenBank/DDBJ databases">
        <title>Actinomadura sp. nov. CYP1-5 isolated from mountain soil.</title>
        <authorList>
            <person name="Songsumanus A."/>
            <person name="Kuncharoen N."/>
            <person name="Kudo T."/>
            <person name="Yuki M."/>
            <person name="Igarashi Y."/>
            <person name="Tanasupawat S."/>
        </authorList>
    </citation>
    <scope>NUCLEOTIDE SEQUENCE [LARGE SCALE GENOMIC DNA]</scope>
    <source>
        <strain evidence="8 9">JCM 14158</strain>
    </source>
</reference>
<dbReference type="InterPro" id="IPR029063">
    <property type="entry name" value="SAM-dependent_MTases_sf"/>
</dbReference>
<dbReference type="InterPro" id="IPR014776">
    <property type="entry name" value="4pyrrole_Mease_sub2"/>
</dbReference>
<evidence type="ECO:0000256" key="1">
    <source>
        <dbReference type="ARBA" id="ARBA00004953"/>
    </source>
</evidence>
<evidence type="ECO:0000256" key="4">
    <source>
        <dbReference type="ARBA" id="ARBA00022679"/>
    </source>
</evidence>
<dbReference type="SUPFAM" id="SSF53335">
    <property type="entry name" value="S-adenosyl-L-methionine-dependent methyltransferases"/>
    <property type="match status" value="1"/>
</dbReference>
<proteinExistence type="predicted"/>
<dbReference type="CDD" id="cd02440">
    <property type="entry name" value="AdoMet_MTases"/>
    <property type="match status" value="1"/>
</dbReference>
<dbReference type="InterPro" id="IPR000878">
    <property type="entry name" value="4pyrrol_Mease"/>
</dbReference>
<dbReference type="InterPro" id="IPR006365">
    <property type="entry name" value="Cbl_synth_CobL"/>
</dbReference>
<dbReference type="InterPro" id="IPR014008">
    <property type="entry name" value="Cbl_synth_MTase_CbiT"/>
</dbReference>
<evidence type="ECO:0000313" key="9">
    <source>
        <dbReference type="Proteomes" id="UP000323380"/>
    </source>
</evidence>
<dbReference type="SUPFAM" id="SSF53790">
    <property type="entry name" value="Tetrapyrrole methylase"/>
    <property type="match status" value="1"/>
</dbReference>
<keyword evidence="2" id="KW-0169">Cobalamin biosynthesis</keyword>
<evidence type="ECO:0000256" key="3">
    <source>
        <dbReference type="ARBA" id="ARBA00022603"/>
    </source>
</evidence>
<name>A0A5D0NPN7_9ACTN</name>
<dbReference type="InterPro" id="IPR014777">
    <property type="entry name" value="4pyrrole_Mease_sub1"/>
</dbReference>
<evidence type="ECO:0000256" key="5">
    <source>
        <dbReference type="ARBA" id="ARBA00022691"/>
    </source>
</evidence>
<evidence type="ECO:0000259" key="6">
    <source>
        <dbReference type="Pfam" id="PF00590"/>
    </source>
</evidence>